<comment type="caution">
    <text evidence="1">The sequence shown here is derived from an EMBL/GenBank/DDBJ whole genome shotgun (WGS) entry which is preliminary data.</text>
</comment>
<protein>
    <submittedName>
        <fullName evidence="1">Uncharacterized protein</fullName>
    </submittedName>
</protein>
<evidence type="ECO:0000313" key="2">
    <source>
        <dbReference type="Proteomes" id="UP000001340"/>
    </source>
</evidence>
<accession>A0A0E2D9D9</accession>
<dbReference type="Proteomes" id="UP000001340">
    <property type="component" value="Unassembled WGS sequence"/>
</dbReference>
<name>A0A0E2D9D9_LEPIR</name>
<gene>
    <name evidence="1" type="ORF">LEP1GSC105_3195</name>
</gene>
<dbReference type="EMBL" id="AHNR02000013">
    <property type="protein sequence ID" value="EKR56729.1"/>
    <property type="molecule type" value="Genomic_DNA"/>
</dbReference>
<evidence type="ECO:0000313" key="1">
    <source>
        <dbReference type="EMBL" id="EKR56729.1"/>
    </source>
</evidence>
<reference evidence="1 2" key="1">
    <citation type="submission" date="2012-10" db="EMBL/GenBank/DDBJ databases">
        <authorList>
            <person name="Harkins D.M."/>
            <person name="Durkin A.S."/>
            <person name="Brinkac L.M."/>
            <person name="Haft D.H."/>
            <person name="Selengut J.D."/>
            <person name="Sanka R."/>
            <person name="DePew J."/>
            <person name="Purushe J."/>
            <person name="Chanthongthip A."/>
            <person name="Lattana O."/>
            <person name="Phetsouvanh R."/>
            <person name="Newton P.N."/>
            <person name="Vinetz J.M."/>
            <person name="Sutton G.G."/>
            <person name="Nierman W.C."/>
            <person name="Fouts D.E."/>
        </authorList>
    </citation>
    <scope>NUCLEOTIDE SEQUENCE [LARGE SCALE GENOMIC DNA]</scope>
    <source>
        <strain evidence="1 2">UI 12758</strain>
    </source>
</reference>
<sequence length="44" mass="5320">MGFYTFRFINLEFNNIIVLKNISKANLVFIFSVKKFQFLQFPNK</sequence>
<proteinExistence type="predicted"/>
<dbReference type="AlphaFoldDB" id="A0A0E2D9D9"/>
<organism evidence="1 2">
    <name type="scientific">Leptospira interrogans str. UI 12758</name>
    <dbReference type="NCBI Taxonomy" id="1049938"/>
    <lineage>
        <taxon>Bacteria</taxon>
        <taxon>Pseudomonadati</taxon>
        <taxon>Spirochaetota</taxon>
        <taxon>Spirochaetia</taxon>
        <taxon>Leptospirales</taxon>
        <taxon>Leptospiraceae</taxon>
        <taxon>Leptospira</taxon>
    </lineage>
</organism>